<name>A0AAU9CE16_9BACT</name>
<dbReference type="Proteomes" id="UP001348817">
    <property type="component" value="Chromosome"/>
</dbReference>
<keyword evidence="3" id="KW-1185">Reference proteome</keyword>
<keyword evidence="1" id="KW-0812">Transmembrane</keyword>
<proteinExistence type="predicted"/>
<evidence type="ECO:0000256" key="1">
    <source>
        <dbReference type="SAM" id="Phobius"/>
    </source>
</evidence>
<dbReference type="EMBL" id="AP025314">
    <property type="protein sequence ID" value="BDD10371.1"/>
    <property type="molecule type" value="Genomic_DNA"/>
</dbReference>
<organism evidence="2 3">
    <name type="scientific">Fulvitalea axinellae</name>
    <dbReference type="NCBI Taxonomy" id="1182444"/>
    <lineage>
        <taxon>Bacteria</taxon>
        <taxon>Pseudomonadati</taxon>
        <taxon>Bacteroidota</taxon>
        <taxon>Cytophagia</taxon>
        <taxon>Cytophagales</taxon>
        <taxon>Persicobacteraceae</taxon>
        <taxon>Fulvitalea</taxon>
    </lineage>
</organism>
<keyword evidence="1" id="KW-0472">Membrane</keyword>
<gene>
    <name evidence="2" type="ORF">FUAX_28030</name>
</gene>
<evidence type="ECO:0008006" key="4">
    <source>
        <dbReference type="Google" id="ProtNLM"/>
    </source>
</evidence>
<keyword evidence="1" id="KW-1133">Transmembrane helix</keyword>
<feature type="transmembrane region" description="Helical" evidence="1">
    <location>
        <begin position="7"/>
        <end position="26"/>
    </location>
</feature>
<accession>A0AAU9CE16</accession>
<reference evidence="2 3" key="1">
    <citation type="submission" date="2021-12" db="EMBL/GenBank/DDBJ databases">
        <title>Genome sequencing of bacteria with rrn-lacking chromosome and rrn-plasmid.</title>
        <authorList>
            <person name="Anda M."/>
            <person name="Iwasaki W."/>
        </authorList>
    </citation>
    <scope>NUCLEOTIDE SEQUENCE [LARGE SCALE GENOMIC DNA]</scope>
    <source>
        <strain evidence="2 3">DSM 100852</strain>
    </source>
</reference>
<sequence length="163" mass="18096">MEGMKNPLYVIAKMGLGLIFLIPGIFKLIQPAAFLEYLTMSPVQIPFGHLMFYPVTVFEILAGLLLVLPGSVLFAWRRYAYLALSGILVVALATVVIPDASNMFADQIEMAELYTAVHPDRAGLNIDVFPSKIGLINILFHVYGIAILLALFVYEHKLAKSRR</sequence>
<feature type="transmembrane region" description="Helical" evidence="1">
    <location>
        <begin position="46"/>
        <end position="67"/>
    </location>
</feature>
<dbReference type="AlphaFoldDB" id="A0AAU9CE16"/>
<feature type="transmembrane region" description="Helical" evidence="1">
    <location>
        <begin position="133"/>
        <end position="154"/>
    </location>
</feature>
<dbReference type="KEGG" id="fax:FUAX_28030"/>
<evidence type="ECO:0000313" key="3">
    <source>
        <dbReference type="Proteomes" id="UP001348817"/>
    </source>
</evidence>
<protein>
    <recommendedName>
        <fullName evidence="4">DoxX family membrane protein</fullName>
    </recommendedName>
</protein>
<feature type="transmembrane region" description="Helical" evidence="1">
    <location>
        <begin position="79"/>
        <end position="97"/>
    </location>
</feature>
<evidence type="ECO:0000313" key="2">
    <source>
        <dbReference type="EMBL" id="BDD10371.1"/>
    </source>
</evidence>